<dbReference type="STRING" id="156994.SAMN04488028_104314"/>
<feature type="transmembrane region" description="Helical" evidence="1">
    <location>
        <begin position="81"/>
        <end position="103"/>
    </location>
</feature>
<evidence type="ECO:0000313" key="2">
    <source>
        <dbReference type="EMBL" id="SHK36706.1"/>
    </source>
</evidence>
<dbReference type="AlphaFoldDB" id="A0A1M6RW56"/>
<feature type="transmembrane region" description="Helical" evidence="1">
    <location>
        <begin position="239"/>
        <end position="262"/>
    </location>
</feature>
<dbReference type="RefSeq" id="WP_073122909.1">
    <property type="nucleotide sequence ID" value="NZ_FRAA01000004.1"/>
</dbReference>
<accession>A0A1M6RW56</accession>
<gene>
    <name evidence="2" type="ORF">SAMN04488028_104314</name>
</gene>
<dbReference type="Proteomes" id="UP000184474">
    <property type="component" value="Unassembled WGS sequence"/>
</dbReference>
<feature type="transmembrane region" description="Helical" evidence="1">
    <location>
        <begin position="27"/>
        <end position="45"/>
    </location>
</feature>
<evidence type="ECO:0000313" key="3">
    <source>
        <dbReference type="Proteomes" id="UP000184474"/>
    </source>
</evidence>
<evidence type="ECO:0000256" key="1">
    <source>
        <dbReference type="SAM" id="Phobius"/>
    </source>
</evidence>
<name>A0A1M6RW56_REIAG</name>
<feature type="transmembrane region" description="Helical" evidence="1">
    <location>
        <begin position="174"/>
        <end position="192"/>
    </location>
</feature>
<protein>
    <submittedName>
        <fullName evidence="2">Uncharacterized protein</fullName>
    </submittedName>
</protein>
<keyword evidence="3" id="KW-1185">Reference proteome</keyword>
<feature type="transmembrane region" description="Helical" evidence="1">
    <location>
        <begin position="213"/>
        <end position="233"/>
    </location>
</feature>
<feature type="transmembrane region" description="Helical" evidence="1">
    <location>
        <begin position="274"/>
        <end position="295"/>
    </location>
</feature>
<keyword evidence="1" id="KW-0812">Transmembrane</keyword>
<keyword evidence="1" id="KW-0472">Membrane</keyword>
<organism evidence="2 3">
    <name type="scientific">Reichenbachiella agariperforans</name>
    <dbReference type="NCBI Taxonomy" id="156994"/>
    <lineage>
        <taxon>Bacteria</taxon>
        <taxon>Pseudomonadati</taxon>
        <taxon>Bacteroidota</taxon>
        <taxon>Cytophagia</taxon>
        <taxon>Cytophagales</taxon>
        <taxon>Reichenbachiellaceae</taxon>
        <taxon>Reichenbachiella</taxon>
    </lineage>
</organism>
<keyword evidence="1" id="KW-1133">Transmembrane helix</keyword>
<sequence>MSFFNFYLLLQTKRANRYVREAGIHPMVIYVLLIGVFAFVSLLLLEQVEHGQMIYVGLGVFVVSAIKPNEPFLMQVAHRQVFWIRVFIGLILTVPFVLFLGFYGGYLEIGGLLVMTWLLSVKSFSPVFSSRVVPTPFAQRPFEFMIGFRRSYLVLVLSFTLSLVSVYVDNFNVGLFSLSVVLLLILGFYSYTEPRYYVWNFAGSAQQYLRQKLCCLLINTMVLIVPICMVLFIGFSEMYLGVVAVVVLGLLYIILAMLIKYAYLHRGLDVLKSILFVCCLFMPPLLLVLIPLIYVKALKNVTSTLWSE</sequence>
<proteinExistence type="predicted"/>
<feature type="transmembrane region" description="Helical" evidence="1">
    <location>
        <begin position="109"/>
        <end position="129"/>
    </location>
</feature>
<dbReference type="EMBL" id="FRAA01000004">
    <property type="protein sequence ID" value="SHK36706.1"/>
    <property type="molecule type" value="Genomic_DNA"/>
</dbReference>
<feature type="transmembrane region" description="Helical" evidence="1">
    <location>
        <begin position="150"/>
        <end position="168"/>
    </location>
</feature>
<reference evidence="3" key="1">
    <citation type="submission" date="2016-11" db="EMBL/GenBank/DDBJ databases">
        <authorList>
            <person name="Varghese N."/>
            <person name="Submissions S."/>
        </authorList>
    </citation>
    <scope>NUCLEOTIDE SEQUENCE [LARGE SCALE GENOMIC DNA]</scope>
    <source>
        <strain evidence="3">DSM 26134</strain>
    </source>
</reference>